<dbReference type="InterPro" id="IPR015943">
    <property type="entry name" value="WD40/YVTN_repeat-like_dom_sf"/>
</dbReference>
<dbReference type="GO" id="GO:0004197">
    <property type="term" value="F:cysteine-type endopeptidase activity"/>
    <property type="evidence" value="ECO:0007669"/>
    <property type="project" value="InterPro"/>
</dbReference>
<dbReference type="GO" id="GO:0006508">
    <property type="term" value="P:proteolysis"/>
    <property type="evidence" value="ECO:0007669"/>
    <property type="project" value="InterPro"/>
</dbReference>
<dbReference type="SUPFAM" id="SSF52129">
    <property type="entry name" value="Caspase-like"/>
    <property type="match status" value="1"/>
</dbReference>
<evidence type="ECO:0000256" key="1">
    <source>
        <dbReference type="SAM" id="MobiDB-lite"/>
    </source>
</evidence>
<name>A0A5P2CW60_STRVZ</name>
<dbReference type="InterPro" id="IPR011044">
    <property type="entry name" value="Quino_amine_DH_bsu"/>
</dbReference>
<protein>
    <recommendedName>
        <fullName evidence="2">Peptidase C14 caspase domain-containing protein</fullName>
    </recommendedName>
</protein>
<dbReference type="Pfam" id="PF00656">
    <property type="entry name" value="Peptidase_C14"/>
    <property type="match status" value="1"/>
</dbReference>
<dbReference type="Gene3D" id="3.40.50.1460">
    <property type="match status" value="1"/>
</dbReference>
<evidence type="ECO:0000259" key="2">
    <source>
        <dbReference type="Pfam" id="PF00656"/>
    </source>
</evidence>
<sequence length="1558" mass="165412">MGRPPGPRLVPSTGEGHGVRRFLIAAGTRHYRGGLPELPLAHSDVDAVVALFTAAGYERALAAVSADPRAGEFEDALADWCATADLTADDLLVLYYAGHGVRSASGPYRLACTDSEDHRPRSWLSLSSLAEIIAQSPLRNVLLVVDSCHAAAAGAEIAGMTEAIVATRSRADEPGAGTWLLASARHREQARDGAFVRRLAAAWEEGDGPSQRHLSPATLAERINRAFVTAGLTQRAGCSSLDQARRPPFFPNPAFDREAEVTPEGRPGADDGDRASHFDPRGRGVEHVHDPGSYFTGREHALTAVRAHLAGEGGRAPLVVTADPGSGKSAVLGRLVLEGHADTSVNARHQTLEALVGRLAAAADVRAGSPDALLTALAGRERPFRIVLDSLDEAGPGGDKAEARRIAWELLRPLGAVDCVRLVIGSRREMLPHIGDRIPAVDLDQSAYAEDTSTAEYVAKVLADPAGPYGRTPGTARRIADEVARRSGRCFLVARMTATALLRGPLVDTTVPGWAEQLPSDVGGAFEAYLQRLPRERHTAAMALLSAAAFGEGNGLPRRIWVRVAAELSGIPLAESDVDLLLEGDGSYLSHAEVDRTKYFRLYHQELTDHIRNRTLAHRDLQDVHECFVRTLLDTVPGGGRNWARAPEYVRAHLATHAAEAGLLDGLIEDAAFVLAADPASLLPAVRHASRRPLLSMAVERAAYLFGDADPDTDRAALLAYVARAYGEDGLAGAAEALAASVERMRVPRRQLTPHRVVGRYAGDAYSTWSVRKGWRIEDTVLAGGDRVVLALPPQGSEVRLWVIDSPSRSGVLPHPAQVTGLALVPGGAVTLDTVGALRVWDLHEHAVVGEIPDTPYVKLLDAGALRDGTPVAACRDGDEGVAVVDLTTGHVLTSYPGHTAFLCHDPEGAAQLLVGNASDAPDGTVTLHPVEGDGESRTLLTGRHEPVLQHRIRLADGGMAVAVVSGDGSCLLTLLDVRSGEMTETAPAGWDRHLEGGFVRGSSGSPMLVLQGSGGSVTLRLGAEAVEQAEVRIPRSLSMTSFRYQGRLHTAVADFHELCVVDSLTGERVGPSLKGHESAVGLVHVLEAPGSGDPEILAVGNDGTARLWRWPDVLVAGPAEDGTDGAENQPPYSEPDELITGSVARGPLLALATSGFTVVDTGVLDRPADVAPRTALIEDVSGPVSHSAGPDGELHLLAWEYSEFNEGNDEFGTYWSRPGQAVWLGVARDGSTARRARLTDLEGDSAVHGHLLASTRARPGTCVVGFDALRGRIGLYRFPTHAPAWTAIPWEVPGMRDIVRTAAFTLPSGTAVLMVCSRPARPDEISTWLRRPARNGPSPALSGPATGLWDCETGRPVRGAVQPLPFDTLRLVPHHSPRGTRWVACQAPAGQVAVFEPLTGAVFPVRAAQPGVDRDPNRRPRTGRDFDLRWAETAGGAAVLLSVDVDTARDKRALPVTVWDSTAPHTTRQLPVPATRILWTGTTPNGEVLVALGDPQGITLCHLPGGEKVWSTPVPALVTCLAVVPGSPGPDLAVGTQQGVVLIRPRIDAGWRRRLGL</sequence>
<dbReference type="Proteomes" id="UP000325211">
    <property type="component" value="Chromosome"/>
</dbReference>
<feature type="compositionally biased region" description="Basic and acidic residues" evidence="1">
    <location>
        <begin position="267"/>
        <end position="286"/>
    </location>
</feature>
<reference evidence="3 4" key="1">
    <citation type="submission" date="2018-05" db="EMBL/GenBank/DDBJ databases">
        <title>Streptomyces venezuelae.</title>
        <authorList>
            <person name="Kim W."/>
            <person name="Lee N."/>
            <person name="Cho B.-K."/>
        </authorList>
    </citation>
    <scope>NUCLEOTIDE SEQUENCE [LARGE SCALE GENOMIC DNA]</scope>
    <source>
        <strain evidence="3 4">ATCC 21782</strain>
    </source>
</reference>
<dbReference type="EMBL" id="CP029190">
    <property type="protein sequence ID" value="QES47085.1"/>
    <property type="molecule type" value="Genomic_DNA"/>
</dbReference>
<evidence type="ECO:0000313" key="4">
    <source>
        <dbReference type="Proteomes" id="UP000325211"/>
    </source>
</evidence>
<dbReference type="OrthoDB" id="218695at2"/>
<evidence type="ECO:0000313" key="3">
    <source>
        <dbReference type="EMBL" id="QES47085.1"/>
    </source>
</evidence>
<gene>
    <name evidence="3" type="ORF">DEJ50_03715</name>
</gene>
<dbReference type="Gene3D" id="2.130.10.10">
    <property type="entry name" value="YVTN repeat-like/Quinoprotein amine dehydrogenase"/>
    <property type="match status" value="1"/>
</dbReference>
<feature type="domain" description="Peptidase C14 caspase" evidence="2">
    <location>
        <begin position="27"/>
        <end position="240"/>
    </location>
</feature>
<feature type="region of interest" description="Disordered" evidence="1">
    <location>
        <begin position="252"/>
        <end position="286"/>
    </location>
</feature>
<organism evidence="3 4">
    <name type="scientific">Streptomyces venezuelae</name>
    <dbReference type="NCBI Taxonomy" id="54571"/>
    <lineage>
        <taxon>Bacteria</taxon>
        <taxon>Bacillati</taxon>
        <taxon>Actinomycetota</taxon>
        <taxon>Actinomycetes</taxon>
        <taxon>Kitasatosporales</taxon>
        <taxon>Streptomycetaceae</taxon>
        <taxon>Streptomyces</taxon>
    </lineage>
</organism>
<dbReference type="SUPFAM" id="SSF50969">
    <property type="entry name" value="YVTN repeat-like/Quinoprotein amine dehydrogenase"/>
    <property type="match status" value="2"/>
</dbReference>
<dbReference type="InterPro" id="IPR029030">
    <property type="entry name" value="Caspase-like_dom_sf"/>
</dbReference>
<proteinExistence type="predicted"/>
<dbReference type="InterPro" id="IPR011600">
    <property type="entry name" value="Pept_C14_caspase"/>
</dbReference>
<accession>A0A5P2CW60</accession>